<comment type="catalytic activity">
    <reaction evidence="10">
        <text>adenylyl-molybdopterin + molybdate = Mo-molybdopterin + AMP + H(+)</text>
        <dbReference type="Rhea" id="RHEA:35047"/>
        <dbReference type="ChEBI" id="CHEBI:15378"/>
        <dbReference type="ChEBI" id="CHEBI:36264"/>
        <dbReference type="ChEBI" id="CHEBI:62727"/>
        <dbReference type="ChEBI" id="CHEBI:71302"/>
        <dbReference type="ChEBI" id="CHEBI:456215"/>
        <dbReference type="EC" id="2.10.1.1"/>
    </reaction>
</comment>
<evidence type="ECO:0000313" key="14">
    <source>
        <dbReference type="Proteomes" id="UP000031675"/>
    </source>
</evidence>
<comment type="cofactor">
    <cofactor evidence="1 11">
        <name>Mg(2+)</name>
        <dbReference type="ChEBI" id="CHEBI:18420"/>
    </cofactor>
</comment>
<keyword evidence="7 11" id="KW-0479">Metal-binding</keyword>
<name>A0A0C2FZJ9_9ACTN</name>
<dbReference type="InterPro" id="IPR038987">
    <property type="entry name" value="MoeA-like"/>
</dbReference>
<dbReference type="Pfam" id="PF03453">
    <property type="entry name" value="MoeA_N"/>
    <property type="match status" value="1"/>
</dbReference>
<dbReference type="Gene3D" id="2.40.340.10">
    <property type="entry name" value="MoeA, C-terminal, domain IV"/>
    <property type="match status" value="1"/>
</dbReference>
<dbReference type="GO" id="GO:0046872">
    <property type="term" value="F:metal ion binding"/>
    <property type="evidence" value="ECO:0007669"/>
    <property type="project" value="UniProtKB-UniRule"/>
</dbReference>
<dbReference type="Gene3D" id="3.40.980.10">
    <property type="entry name" value="MoaB/Mog-like domain"/>
    <property type="match status" value="1"/>
</dbReference>
<dbReference type="EMBL" id="JROO01000065">
    <property type="protein sequence ID" value="KIH96478.1"/>
    <property type="molecule type" value="Genomic_DNA"/>
</dbReference>
<reference evidence="14" key="1">
    <citation type="journal article" date="2015" name="Chem. Biol.">
        <title>Structure, bioactivity, and resistance mechanism of streptomonomicin, an unusual lasso Peptide from an understudied halophilic actinomycete.</title>
        <authorList>
            <person name="Metelev M."/>
            <person name="Tietz J.I."/>
            <person name="Melby J.O."/>
            <person name="Blair P.M."/>
            <person name="Zhu L."/>
            <person name="Livnat I."/>
            <person name="Severinov K."/>
            <person name="Mitchell D.A."/>
        </authorList>
    </citation>
    <scope>NUCLEOTIDE SEQUENCE [LARGE SCALE GENOMIC DNA]</scope>
    <source>
        <strain evidence="14">YIM 90003</strain>
    </source>
</reference>
<protein>
    <recommendedName>
        <fullName evidence="11">Molybdopterin molybdenumtransferase</fullName>
        <ecNumber evidence="11">2.10.1.1</ecNumber>
    </recommendedName>
</protein>
<evidence type="ECO:0000256" key="8">
    <source>
        <dbReference type="ARBA" id="ARBA00022842"/>
    </source>
</evidence>
<gene>
    <name evidence="13" type="ORF">LP52_24820</name>
</gene>
<dbReference type="RefSeq" id="WP_040276830.1">
    <property type="nucleotide sequence ID" value="NZ_JROO01000065.1"/>
</dbReference>
<comment type="pathway">
    <text evidence="3 11">Cofactor biosynthesis; molybdopterin biosynthesis.</text>
</comment>
<dbReference type="GO" id="GO:0005829">
    <property type="term" value="C:cytosol"/>
    <property type="evidence" value="ECO:0007669"/>
    <property type="project" value="TreeGrafter"/>
</dbReference>
<evidence type="ECO:0000256" key="4">
    <source>
        <dbReference type="ARBA" id="ARBA00010763"/>
    </source>
</evidence>
<dbReference type="FunFam" id="2.170.190.11:FF:000004">
    <property type="entry name" value="Molybdopterin molybdenumtransferase"/>
    <property type="match status" value="1"/>
</dbReference>
<dbReference type="Gene3D" id="2.170.190.11">
    <property type="entry name" value="Molybdopterin biosynthesis moea protein, domain 3"/>
    <property type="match status" value="1"/>
</dbReference>
<evidence type="ECO:0000313" key="13">
    <source>
        <dbReference type="EMBL" id="KIH96478.1"/>
    </source>
</evidence>
<evidence type="ECO:0000256" key="1">
    <source>
        <dbReference type="ARBA" id="ARBA00001946"/>
    </source>
</evidence>
<dbReference type="AlphaFoldDB" id="A0A0C2FZJ9"/>
<dbReference type="SMART" id="SM00852">
    <property type="entry name" value="MoCF_biosynth"/>
    <property type="match status" value="1"/>
</dbReference>
<dbReference type="InterPro" id="IPR001453">
    <property type="entry name" value="MoaB/Mog_dom"/>
</dbReference>
<dbReference type="UniPathway" id="UPA00344"/>
<dbReference type="GO" id="GO:0061599">
    <property type="term" value="F:molybdopterin molybdotransferase activity"/>
    <property type="evidence" value="ECO:0007669"/>
    <property type="project" value="UniProtKB-UniRule"/>
</dbReference>
<dbReference type="Gene3D" id="3.90.105.10">
    <property type="entry name" value="Molybdopterin biosynthesis moea protein, domain 2"/>
    <property type="match status" value="1"/>
</dbReference>
<comment type="similarity">
    <text evidence="4 11">Belongs to the MoeA family.</text>
</comment>
<keyword evidence="8 11" id="KW-0460">Magnesium</keyword>
<dbReference type="STRING" id="183763.LP52_24820"/>
<dbReference type="Proteomes" id="UP000031675">
    <property type="component" value="Unassembled WGS sequence"/>
</dbReference>
<comment type="function">
    <text evidence="2 11">Catalyzes the insertion of molybdate into adenylated molybdopterin with the concomitant release of AMP.</text>
</comment>
<keyword evidence="5 11" id="KW-0500">Molybdenum</keyword>
<sequence length="411" mass="42655">MKSVEQHIRDVLDLVEPLEPIDLDLLRAHGAVLAEPVASGVALPPFDNSSMDGYAVTADDLAGASAEEPVRLPVVADIPAGDVAATAVRRGHCARIMTGAPLPRGADAVVPVEWTDGGLATVAVDRPVRPGNAIRRAGEDVEKGVTVLQRGARLGAGELAVLAAVGRGSVPVHPRPRVVVLSTGAELVEPGSPIGPGQIWESNSYMLTAAALDEGCSAFRRGFVGDDPATVMETIEDALVEADVVLTTGGVSMGAYDVVKEVLSRLGTVRFDKVAMQPGMPQGAGTVGDSATPILTLPGNPVSSYVSFQLFVRPVLRRLRGLSPDPLPAVHARLTSPVPHSPKGRRSYLRSVLEYDGAGGPTPYTARIATRQGSHQLSALAETNALAVVPEAVTELAEGSVVEVLQLPAAP</sequence>
<dbReference type="Pfam" id="PF03454">
    <property type="entry name" value="MoeA_C"/>
    <property type="match status" value="1"/>
</dbReference>
<dbReference type="SUPFAM" id="SSF53218">
    <property type="entry name" value="Molybdenum cofactor biosynthesis proteins"/>
    <property type="match status" value="1"/>
</dbReference>
<evidence type="ECO:0000256" key="5">
    <source>
        <dbReference type="ARBA" id="ARBA00022505"/>
    </source>
</evidence>
<evidence type="ECO:0000259" key="12">
    <source>
        <dbReference type="SMART" id="SM00852"/>
    </source>
</evidence>
<feature type="domain" description="MoaB/Mog" evidence="12">
    <location>
        <begin position="179"/>
        <end position="318"/>
    </location>
</feature>
<dbReference type="PANTHER" id="PTHR10192:SF5">
    <property type="entry name" value="GEPHYRIN"/>
    <property type="match status" value="1"/>
</dbReference>
<dbReference type="InterPro" id="IPR036425">
    <property type="entry name" value="MoaB/Mog-like_dom_sf"/>
</dbReference>
<evidence type="ECO:0000256" key="9">
    <source>
        <dbReference type="ARBA" id="ARBA00023150"/>
    </source>
</evidence>
<keyword evidence="14" id="KW-1185">Reference proteome</keyword>
<proteinExistence type="inferred from homology"/>
<dbReference type="GO" id="GO:0006777">
    <property type="term" value="P:Mo-molybdopterin cofactor biosynthetic process"/>
    <property type="evidence" value="ECO:0007669"/>
    <property type="project" value="UniProtKB-UniRule"/>
</dbReference>
<dbReference type="EC" id="2.10.1.1" evidence="11"/>
<dbReference type="FunFam" id="3.40.980.10:FF:000004">
    <property type="entry name" value="Molybdopterin molybdenumtransferase"/>
    <property type="match status" value="1"/>
</dbReference>
<accession>A0A0C2FZJ9</accession>
<keyword evidence="6 11" id="KW-0808">Transferase</keyword>
<dbReference type="InterPro" id="IPR005111">
    <property type="entry name" value="MoeA_C_domain_IV"/>
</dbReference>
<evidence type="ECO:0000256" key="3">
    <source>
        <dbReference type="ARBA" id="ARBA00005046"/>
    </source>
</evidence>
<evidence type="ECO:0000256" key="10">
    <source>
        <dbReference type="ARBA" id="ARBA00047317"/>
    </source>
</evidence>
<comment type="caution">
    <text evidence="13">The sequence shown here is derived from an EMBL/GenBank/DDBJ whole genome shotgun (WGS) entry which is preliminary data.</text>
</comment>
<dbReference type="InterPro" id="IPR036135">
    <property type="entry name" value="MoeA_linker/N_sf"/>
</dbReference>
<evidence type="ECO:0000256" key="11">
    <source>
        <dbReference type="RuleBase" id="RU365090"/>
    </source>
</evidence>
<dbReference type="CDD" id="cd00887">
    <property type="entry name" value="MoeA"/>
    <property type="match status" value="1"/>
</dbReference>
<dbReference type="PANTHER" id="PTHR10192">
    <property type="entry name" value="MOLYBDOPTERIN BIOSYNTHESIS PROTEIN"/>
    <property type="match status" value="1"/>
</dbReference>
<dbReference type="InterPro" id="IPR005110">
    <property type="entry name" value="MoeA_linker/N"/>
</dbReference>
<organism evidence="13 14">
    <name type="scientific">Streptomonospora alba</name>
    <dbReference type="NCBI Taxonomy" id="183763"/>
    <lineage>
        <taxon>Bacteria</taxon>
        <taxon>Bacillati</taxon>
        <taxon>Actinomycetota</taxon>
        <taxon>Actinomycetes</taxon>
        <taxon>Streptosporangiales</taxon>
        <taxon>Nocardiopsidaceae</taxon>
        <taxon>Streptomonospora</taxon>
    </lineage>
</organism>
<dbReference type="SUPFAM" id="SSF63882">
    <property type="entry name" value="MoeA N-terminal region -like"/>
    <property type="match status" value="1"/>
</dbReference>
<dbReference type="InterPro" id="IPR036688">
    <property type="entry name" value="MoeA_C_domain_IV_sf"/>
</dbReference>
<evidence type="ECO:0000256" key="6">
    <source>
        <dbReference type="ARBA" id="ARBA00022679"/>
    </source>
</evidence>
<dbReference type="OrthoDB" id="9804758at2"/>
<keyword evidence="9 11" id="KW-0501">Molybdenum cofactor biosynthesis</keyword>
<evidence type="ECO:0000256" key="2">
    <source>
        <dbReference type="ARBA" id="ARBA00002901"/>
    </source>
</evidence>
<dbReference type="SUPFAM" id="SSF63867">
    <property type="entry name" value="MoeA C-terminal domain-like"/>
    <property type="match status" value="1"/>
</dbReference>
<dbReference type="Pfam" id="PF00994">
    <property type="entry name" value="MoCF_biosynth"/>
    <property type="match status" value="1"/>
</dbReference>
<evidence type="ECO:0000256" key="7">
    <source>
        <dbReference type="ARBA" id="ARBA00022723"/>
    </source>
</evidence>
<dbReference type="NCBIfam" id="TIGR00177">
    <property type="entry name" value="molyb_syn"/>
    <property type="match status" value="1"/>
</dbReference>
<dbReference type="NCBIfam" id="NF045515">
    <property type="entry name" value="Glp_gephyrin"/>
    <property type="match status" value="1"/>
</dbReference>